<dbReference type="EMBL" id="WGGD01000005">
    <property type="protein sequence ID" value="MUN30020.1"/>
    <property type="molecule type" value="Genomic_DNA"/>
</dbReference>
<proteinExistence type="predicted"/>
<sequence length="99" mass="11535">MKCNICGKESDADTSVKVMKWIISHYKKHNYPVQEIRRVLDEGCQSLWKCKEYEEEDSTGKEYLVSSNMRLIIIEDQDGTSIILGKNDGTFEPISFKRR</sequence>
<gene>
    <name evidence="1" type="ORF">GC250_11385</name>
</gene>
<keyword evidence="2" id="KW-1185">Reference proteome</keyword>
<protein>
    <submittedName>
        <fullName evidence="1">Uncharacterized protein</fullName>
    </submittedName>
</protein>
<reference evidence="1 2" key="1">
    <citation type="submission" date="2019-10" db="EMBL/GenBank/DDBJ databases">
        <title>Sequencing and Assembly of Multiple Reported Metal-Biooxidizing Members of the Extremely Thermoacidophilic Archaeal Family Sulfolobaceae.</title>
        <authorList>
            <person name="Counts J.A."/>
            <person name="Kelly R.M."/>
        </authorList>
    </citation>
    <scope>NUCLEOTIDE SEQUENCE [LARGE SCALE GENOMIC DNA]</scope>
    <source>
        <strain evidence="1 2">DSM 6482</strain>
    </source>
</reference>
<evidence type="ECO:0000313" key="1">
    <source>
        <dbReference type="EMBL" id="MUN30020.1"/>
    </source>
</evidence>
<accession>A0A6A9QNX6</accession>
<organism evidence="1 2">
    <name type="scientific">Sulfuracidifex metallicus DSM 6482 = JCM 9184</name>
    <dbReference type="NCBI Taxonomy" id="523847"/>
    <lineage>
        <taxon>Archaea</taxon>
        <taxon>Thermoproteota</taxon>
        <taxon>Thermoprotei</taxon>
        <taxon>Sulfolobales</taxon>
        <taxon>Sulfolobaceae</taxon>
        <taxon>Sulfuracidifex</taxon>
    </lineage>
</organism>
<dbReference type="AlphaFoldDB" id="A0A6A9QNX6"/>
<comment type="caution">
    <text evidence="1">The sequence shown here is derived from an EMBL/GenBank/DDBJ whole genome shotgun (WGS) entry which is preliminary data.</text>
</comment>
<dbReference type="Proteomes" id="UP000470772">
    <property type="component" value="Unassembled WGS sequence"/>
</dbReference>
<evidence type="ECO:0000313" key="2">
    <source>
        <dbReference type="Proteomes" id="UP000470772"/>
    </source>
</evidence>
<dbReference type="OrthoDB" id="373958at2157"/>
<name>A0A6A9QNX6_SULME</name>
<dbReference type="RefSeq" id="WP_054839151.1">
    <property type="nucleotide sequence ID" value="NZ_BBBY01000045.1"/>
</dbReference>